<keyword evidence="9" id="KW-0282">Flagellum</keyword>
<comment type="similarity">
    <text evidence="2 7">Belongs to the FlgH family.</text>
</comment>
<accession>A0A1H5S6I8</accession>
<keyword evidence="9" id="KW-0966">Cell projection</keyword>
<sequence length="221" mass="23286">MKFFKFTAALAALAVAGCSTQVENARSENFEPVFPVEAIETEYSLPSGGIYSTSGQGLFATDRRAKAIGDLLTVQFTESFSAKKTQNAGTSRTDNYNLALPGAIFTNFDGSGMTSSTQQAFSGSGSAAQSNSLTGRLSVSVVRVLPGGNLEILGQKKLTLNNGDEYVRLSGIVRPADISAQNVVLSDRIANAQIEYIGAGQVADAGKQGWLRRGLNTVSPF</sequence>
<evidence type="ECO:0000313" key="10">
    <source>
        <dbReference type="Proteomes" id="UP000236752"/>
    </source>
</evidence>
<keyword evidence="10" id="KW-1185">Reference proteome</keyword>
<dbReference type="GO" id="GO:0071973">
    <property type="term" value="P:bacterial-type flagellum-dependent cell motility"/>
    <property type="evidence" value="ECO:0007669"/>
    <property type="project" value="InterPro"/>
</dbReference>
<feature type="signal peptide" evidence="8">
    <location>
        <begin position="1"/>
        <end position="24"/>
    </location>
</feature>
<evidence type="ECO:0000256" key="1">
    <source>
        <dbReference type="ARBA" id="ARBA00002591"/>
    </source>
</evidence>
<evidence type="ECO:0000256" key="5">
    <source>
        <dbReference type="ARBA" id="ARBA00023143"/>
    </source>
</evidence>
<dbReference type="PRINTS" id="PR01008">
    <property type="entry name" value="FLGLRINGFLGH"/>
</dbReference>
<evidence type="ECO:0000256" key="8">
    <source>
        <dbReference type="SAM" id="SignalP"/>
    </source>
</evidence>
<dbReference type="PANTHER" id="PTHR34933">
    <property type="entry name" value="FLAGELLAR L-RING PROTEIN"/>
    <property type="match status" value="1"/>
</dbReference>
<gene>
    <name evidence="7" type="primary">flgH</name>
    <name evidence="9" type="ORF">SAMN04488045_0098</name>
</gene>
<evidence type="ECO:0000256" key="4">
    <source>
        <dbReference type="ARBA" id="ARBA00023136"/>
    </source>
</evidence>
<dbReference type="GO" id="GO:0009427">
    <property type="term" value="C:bacterial-type flagellum basal body, distal rod, L ring"/>
    <property type="evidence" value="ECO:0007669"/>
    <property type="project" value="InterPro"/>
</dbReference>
<name>A0A1H5S6I8_9RHOB</name>
<keyword evidence="6 7" id="KW-0998">Cell outer membrane</keyword>
<evidence type="ECO:0000256" key="7">
    <source>
        <dbReference type="HAMAP-Rule" id="MF_00415"/>
    </source>
</evidence>
<dbReference type="HAMAP" id="MF_00415">
    <property type="entry name" value="FlgH"/>
    <property type="match status" value="1"/>
</dbReference>
<keyword evidence="5 7" id="KW-0975">Bacterial flagellum</keyword>
<proteinExistence type="inferred from homology"/>
<keyword evidence="7" id="KW-0449">Lipoprotein</keyword>
<keyword evidence="9" id="KW-0969">Cilium</keyword>
<evidence type="ECO:0000256" key="3">
    <source>
        <dbReference type="ARBA" id="ARBA00022729"/>
    </source>
</evidence>
<dbReference type="Proteomes" id="UP000236752">
    <property type="component" value="Unassembled WGS sequence"/>
</dbReference>
<dbReference type="OrthoDB" id="9789227at2"/>
<protein>
    <recommendedName>
        <fullName evidence="7">Flagellar L-ring protein</fullName>
    </recommendedName>
    <alternativeName>
        <fullName evidence="7">Basal body L-ring protein</fullName>
    </alternativeName>
</protein>
<dbReference type="GO" id="GO:0003774">
    <property type="term" value="F:cytoskeletal motor activity"/>
    <property type="evidence" value="ECO:0007669"/>
    <property type="project" value="InterPro"/>
</dbReference>
<reference evidence="9 10" key="1">
    <citation type="submission" date="2016-10" db="EMBL/GenBank/DDBJ databases">
        <authorList>
            <person name="de Groot N.N."/>
        </authorList>
    </citation>
    <scope>NUCLEOTIDE SEQUENCE [LARGE SCALE GENOMIC DNA]</scope>
    <source>
        <strain evidence="9 10">DSM 26915</strain>
    </source>
</reference>
<comment type="function">
    <text evidence="1 7">Assembles around the rod to form the L-ring and probably protects the motor/basal body from shearing forces during rotation.</text>
</comment>
<keyword evidence="3 7" id="KW-0732">Signal</keyword>
<dbReference type="EMBL" id="FNUZ01000001">
    <property type="protein sequence ID" value="SEF45391.1"/>
    <property type="molecule type" value="Genomic_DNA"/>
</dbReference>
<keyword evidence="4 7" id="KW-0472">Membrane</keyword>
<comment type="subunit">
    <text evidence="7">The basal body constitutes a major portion of the flagellar organelle and consists of four rings (L,P,S, and M) mounted on a central rod.</text>
</comment>
<evidence type="ECO:0000313" key="9">
    <source>
        <dbReference type="EMBL" id="SEF45391.1"/>
    </source>
</evidence>
<dbReference type="PANTHER" id="PTHR34933:SF1">
    <property type="entry name" value="FLAGELLAR L-RING PROTEIN"/>
    <property type="match status" value="1"/>
</dbReference>
<evidence type="ECO:0000256" key="6">
    <source>
        <dbReference type="ARBA" id="ARBA00023237"/>
    </source>
</evidence>
<dbReference type="AlphaFoldDB" id="A0A1H5S6I8"/>
<dbReference type="PROSITE" id="PS51257">
    <property type="entry name" value="PROKAR_LIPOPROTEIN"/>
    <property type="match status" value="1"/>
</dbReference>
<comment type="subcellular location">
    <subcellularLocation>
        <location evidence="7">Cell outer membrane</location>
        <topology evidence="7">Lipid-anchor</topology>
    </subcellularLocation>
    <subcellularLocation>
        <location evidence="7">Bacterial flagellum basal body</location>
    </subcellularLocation>
</comment>
<organism evidence="9 10">
    <name type="scientific">Thalassococcus halodurans</name>
    <dbReference type="NCBI Taxonomy" id="373675"/>
    <lineage>
        <taxon>Bacteria</taxon>
        <taxon>Pseudomonadati</taxon>
        <taxon>Pseudomonadota</taxon>
        <taxon>Alphaproteobacteria</taxon>
        <taxon>Rhodobacterales</taxon>
        <taxon>Roseobacteraceae</taxon>
        <taxon>Thalassococcus</taxon>
    </lineage>
</organism>
<feature type="chain" id="PRO_5009283674" description="Flagellar L-ring protein" evidence="8">
    <location>
        <begin position="25"/>
        <end position="221"/>
    </location>
</feature>
<dbReference type="Pfam" id="PF02107">
    <property type="entry name" value="FlgH"/>
    <property type="match status" value="1"/>
</dbReference>
<dbReference type="InterPro" id="IPR000527">
    <property type="entry name" value="Flag_Lring"/>
</dbReference>
<dbReference type="GO" id="GO:0009279">
    <property type="term" value="C:cell outer membrane"/>
    <property type="evidence" value="ECO:0007669"/>
    <property type="project" value="UniProtKB-SubCell"/>
</dbReference>
<evidence type="ECO:0000256" key="2">
    <source>
        <dbReference type="ARBA" id="ARBA00006929"/>
    </source>
</evidence>